<dbReference type="InterPro" id="IPR023296">
    <property type="entry name" value="Glyco_hydro_beta-prop_sf"/>
</dbReference>
<protein>
    <submittedName>
        <fullName evidence="2">Phage tail protein</fullName>
    </submittedName>
</protein>
<name>A0A388TGL0_9BACT</name>
<dbReference type="InterPro" id="IPR013783">
    <property type="entry name" value="Ig-like_fold"/>
</dbReference>
<accession>A0A388TGL0</accession>
<proteinExistence type="predicted"/>
<dbReference type="SUPFAM" id="SSF89372">
    <property type="entry name" value="Fucose-specific lectin"/>
    <property type="match status" value="1"/>
</dbReference>
<dbReference type="AlphaFoldDB" id="A0A388TGL0"/>
<dbReference type="Proteomes" id="UP000275925">
    <property type="component" value="Unassembled WGS sequence"/>
</dbReference>
<feature type="signal peptide" evidence="1">
    <location>
        <begin position="1"/>
        <end position="21"/>
    </location>
</feature>
<keyword evidence="1" id="KW-0732">Signal</keyword>
<feature type="chain" id="PRO_5017463433" evidence="1">
    <location>
        <begin position="22"/>
        <end position="551"/>
    </location>
</feature>
<dbReference type="SUPFAM" id="SSF101898">
    <property type="entry name" value="NHL repeat"/>
    <property type="match status" value="1"/>
</dbReference>
<organism evidence="2 3">
    <name type="scientific">Candidatus Termititenax persephonae</name>
    <dbReference type="NCBI Taxonomy" id="2218525"/>
    <lineage>
        <taxon>Bacteria</taxon>
        <taxon>Bacillati</taxon>
        <taxon>Candidatus Margulisiibacteriota</taxon>
        <taxon>Candidatus Termititenacia</taxon>
        <taxon>Candidatus Termititenacales</taxon>
        <taxon>Candidatus Termititenacaceae</taxon>
        <taxon>Candidatus Termititenax</taxon>
    </lineage>
</organism>
<evidence type="ECO:0000256" key="1">
    <source>
        <dbReference type="SAM" id="SignalP"/>
    </source>
</evidence>
<dbReference type="Gene3D" id="2.115.10.20">
    <property type="entry name" value="Glycosyl hydrolase domain, family 43"/>
    <property type="match status" value="1"/>
</dbReference>
<feature type="non-terminal residue" evidence="2">
    <location>
        <position position="551"/>
    </location>
</feature>
<gene>
    <name evidence="2" type="ORF">NO2_0799</name>
</gene>
<dbReference type="Gene3D" id="2.60.40.10">
    <property type="entry name" value="Immunoglobulins"/>
    <property type="match status" value="1"/>
</dbReference>
<evidence type="ECO:0000313" key="3">
    <source>
        <dbReference type="Proteomes" id="UP000275925"/>
    </source>
</evidence>
<sequence>MKVRACKYIFISVLFVRVLFAANLSVTVDVQYFSGFNSFGDFYEADGGHKLARSASGKLHAVFVNKNGNNNQLIHAYSADGLNFTTTVLTENNGASAGLYNPALAVFGEDVYVVYVDNKSSADRKLSIIKYTADGSTPQSAVVTLNNNNPFYYTDIALDKDGYIYVAATFSTSYKVKIFRSNTPQDITSFIEETCSGGDFNTARAFLPKLATDDGNGRVYLAYELRNAPGADTSKYIAIHTRMKMGSYGVWYPAEKVSPNFRAQHPDIVAHDGKLHLVYSEQPDSSADDCNLRYRIYDTDLEIQSDEIIHSAKRIYSPCLSFAGDTPLIQYVDSADGATHQIKQTAKNMDGTWIAPQILSNTPNAVYVHTVANVTNDLPDVLWYNTIDQKVYFSAKTDTPDMVAPVNGSVIINGGESLTKNPTLQLALSASDAASGVASVNISETGAPAATWLDYKENIGYVYALTNTPNGDRTIYVWFRDKAGNISTAVSATITLDTAAPPGSVTINNGAAYASTINVSLAIQASDTTSGVASMNISNTGTQGAWLDYQP</sequence>
<evidence type="ECO:0000313" key="2">
    <source>
        <dbReference type="EMBL" id="GBR76207.1"/>
    </source>
</evidence>
<reference evidence="2 3" key="1">
    <citation type="journal article" date="2019" name="ISME J.">
        <title>Genome analyses of uncultured TG2/ZB3 bacteria in 'Margulisbacteria' specifically attached to ectosymbiotic spirochetes of protists in the termite gut.</title>
        <authorList>
            <person name="Utami Y.D."/>
            <person name="Kuwahara H."/>
            <person name="Igai K."/>
            <person name="Murakami T."/>
            <person name="Sugaya K."/>
            <person name="Morikawa T."/>
            <person name="Nagura Y."/>
            <person name="Yuki M."/>
            <person name="Deevong P."/>
            <person name="Inoue T."/>
            <person name="Kihara K."/>
            <person name="Lo N."/>
            <person name="Yamada A."/>
            <person name="Ohkuma M."/>
            <person name="Hongoh Y."/>
        </authorList>
    </citation>
    <scope>NUCLEOTIDE SEQUENCE [LARGE SCALE GENOMIC DNA]</scope>
    <source>
        <strain evidence="2">NkOx7-02</strain>
    </source>
</reference>
<keyword evidence="3" id="KW-1185">Reference proteome</keyword>
<comment type="caution">
    <text evidence="2">The sequence shown here is derived from an EMBL/GenBank/DDBJ whole genome shotgun (WGS) entry which is preliminary data.</text>
</comment>
<dbReference type="EMBL" id="BGZO01000018">
    <property type="protein sequence ID" value="GBR76207.1"/>
    <property type="molecule type" value="Genomic_DNA"/>
</dbReference>